<dbReference type="InterPro" id="IPR035089">
    <property type="entry name" value="Phage_sheath_subtilisin"/>
</dbReference>
<dbReference type="PANTHER" id="PTHR35861:SF1">
    <property type="entry name" value="PHAGE TAIL SHEATH PROTEIN"/>
    <property type="match status" value="1"/>
</dbReference>
<evidence type="ECO:0000256" key="1">
    <source>
        <dbReference type="ARBA" id="ARBA00008005"/>
    </source>
</evidence>
<feature type="domain" description="Tail sheath protein Gp18-like" evidence="4">
    <location>
        <begin position="27"/>
        <end position="87"/>
    </location>
</feature>
<reference evidence="5 6" key="1">
    <citation type="submission" date="2016-09" db="EMBL/GenBank/DDBJ databases">
        <title>Chromobacterium muskegensis sp. nov., an insecticidal bacterium isolated from Sphagnum bogs.</title>
        <authorList>
            <person name="Sparks M.E."/>
            <person name="Blackburn M.B."/>
            <person name="Gundersen-Rindal D.E."/>
            <person name="Mitchell A."/>
            <person name="Farrar R."/>
            <person name="Kuhar D."/>
        </authorList>
    </citation>
    <scope>NUCLEOTIDE SEQUENCE [LARGE SCALE GENOMIC DNA]</scope>
    <source>
        <strain evidence="5 6">37-2</strain>
    </source>
</reference>
<evidence type="ECO:0000259" key="2">
    <source>
        <dbReference type="Pfam" id="PF04984"/>
    </source>
</evidence>
<dbReference type="EMBL" id="MKCS01000004">
    <property type="protein sequence ID" value="OHX10230.1"/>
    <property type="molecule type" value="Genomic_DNA"/>
</dbReference>
<proteinExistence type="inferred from homology"/>
<feature type="domain" description="Tail sheath protein subtilisin-like" evidence="2">
    <location>
        <begin position="108"/>
        <end position="274"/>
    </location>
</feature>
<dbReference type="RefSeq" id="WP_071116961.1">
    <property type="nucleotide sequence ID" value="NZ_MKCS01000004.1"/>
</dbReference>
<dbReference type="InterPro" id="IPR020287">
    <property type="entry name" value="Tail_sheath_C"/>
</dbReference>
<sequence length="390" mass="42315">MPQDYHHGVRVLEIANGTRPIRTISTAVIGMVCTADDADPAAFPLDTAVLITDVQRAIGQAGSKGTLAASLDAIADNASPLVVVVRIKTGKDEAEQNGLVIGTTTAAGQYTGLKALLSAQQRVGVRPRILGAPGLDTLPVATELAAIAVKLRAMAYISAWGCKTKEDVAAYRANFGQRELMLIWPDFLVWDSAAGKDAIAPATAHALGLRAALDESEGWHKTLSNVVVQGVSGISRDVYWDLQHPATDAGYLNEKGITTLIRREGFRFWGSRNCSSDPQFPFESSTRTAQVLADTIAEAHMWAMDKPLTPVLVKDIVEGINAKGRELVTAGYLLGFRAWYDESANDKEGLKTGKLAIDYEYTEVPPLENLTFRQRITDRYLMDFADQVNR</sequence>
<feature type="domain" description="Tail sheath protein C-terminal" evidence="3">
    <location>
        <begin position="275"/>
        <end position="377"/>
    </location>
</feature>
<dbReference type="InterPro" id="IPR054564">
    <property type="entry name" value="Gp18_domIII_N"/>
</dbReference>
<dbReference type="Pfam" id="PF04984">
    <property type="entry name" value="Phage_sheath_1"/>
    <property type="match status" value="1"/>
</dbReference>
<dbReference type="PANTHER" id="PTHR35861">
    <property type="match status" value="1"/>
</dbReference>
<evidence type="ECO:0000313" key="5">
    <source>
        <dbReference type="EMBL" id="OHX10230.1"/>
    </source>
</evidence>
<dbReference type="Proteomes" id="UP000180088">
    <property type="component" value="Unassembled WGS sequence"/>
</dbReference>
<evidence type="ECO:0000259" key="3">
    <source>
        <dbReference type="Pfam" id="PF17482"/>
    </source>
</evidence>
<name>A0A1S1WSI8_9NEIS</name>
<dbReference type="InterPro" id="IPR052042">
    <property type="entry name" value="Tail_sheath_structural"/>
</dbReference>
<organism evidence="5 6">
    <name type="scientific">Chromobacterium sphagni</name>
    <dbReference type="NCBI Taxonomy" id="1903179"/>
    <lineage>
        <taxon>Bacteria</taxon>
        <taxon>Pseudomonadati</taxon>
        <taxon>Pseudomonadota</taxon>
        <taxon>Betaproteobacteria</taxon>
        <taxon>Neisseriales</taxon>
        <taxon>Chromobacteriaceae</taxon>
        <taxon>Chromobacterium</taxon>
    </lineage>
</organism>
<dbReference type="Pfam" id="PF22671">
    <property type="entry name" value="Gp18_domIII_N"/>
    <property type="match status" value="1"/>
</dbReference>
<dbReference type="Pfam" id="PF17482">
    <property type="entry name" value="Phage_sheath_1C"/>
    <property type="match status" value="1"/>
</dbReference>
<evidence type="ECO:0000259" key="4">
    <source>
        <dbReference type="Pfam" id="PF22671"/>
    </source>
</evidence>
<protein>
    <submittedName>
        <fullName evidence="5">Phage tail protein</fullName>
    </submittedName>
</protein>
<dbReference type="OrthoDB" id="9767864at2"/>
<accession>A0A1S1WSI8</accession>
<dbReference type="AlphaFoldDB" id="A0A1S1WSI8"/>
<gene>
    <name evidence="5" type="ORF">BI347_20745</name>
</gene>
<evidence type="ECO:0000313" key="6">
    <source>
        <dbReference type="Proteomes" id="UP000180088"/>
    </source>
</evidence>
<dbReference type="STRING" id="1903179.BI347_20745"/>
<comment type="similarity">
    <text evidence="1">Belongs to the myoviridae tail sheath protein family.</text>
</comment>
<comment type="caution">
    <text evidence="5">The sequence shown here is derived from an EMBL/GenBank/DDBJ whole genome shotgun (WGS) entry which is preliminary data.</text>
</comment>